<evidence type="ECO:0000313" key="1">
    <source>
        <dbReference type="EMBL" id="KAK4010271.1"/>
    </source>
</evidence>
<keyword evidence="2" id="KW-1185">Reference proteome</keyword>
<proteinExistence type="predicted"/>
<dbReference type="Proteomes" id="UP001234178">
    <property type="component" value="Unassembled WGS sequence"/>
</dbReference>
<gene>
    <name evidence="1" type="ORF">OUZ56_019418</name>
</gene>
<accession>A0ABQ9ZBI7</accession>
<organism evidence="1 2">
    <name type="scientific">Daphnia magna</name>
    <dbReference type="NCBI Taxonomy" id="35525"/>
    <lineage>
        <taxon>Eukaryota</taxon>
        <taxon>Metazoa</taxon>
        <taxon>Ecdysozoa</taxon>
        <taxon>Arthropoda</taxon>
        <taxon>Crustacea</taxon>
        <taxon>Branchiopoda</taxon>
        <taxon>Diplostraca</taxon>
        <taxon>Cladocera</taxon>
        <taxon>Anomopoda</taxon>
        <taxon>Daphniidae</taxon>
        <taxon>Daphnia</taxon>
    </lineage>
</organism>
<sequence>MNSGWRKLPYGKTHVAIASTHRFNCPATMAIETLEATSYVQFDKCSGNVTGFLLVKKWKHWLQADDVSSN</sequence>
<protein>
    <submittedName>
        <fullName evidence="1">Uncharacterized protein</fullName>
    </submittedName>
</protein>
<evidence type="ECO:0000313" key="2">
    <source>
        <dbReference type="Proteomes" id="UP001234178"/>
    </source>
</evidence>
<reference evidence="1 2" key="1">
    <citation type="journal article" date="2023" name="Nucleic Acids Res.">
        <title>The hologenome of Daphnia magna reveals possible DNA methylation and microbiome-mediated evolution of the host genome.</title>
        <authorList>
            <person name="Chaturvedi A."/>
            <person name="Li X."/>
            <person name="Dhandapani V."/>
            <person name="Marshall H."/>
            <person name="Kissane S."/>
            <person name="Cuenca-Cambronero M."/>
            <person name="Asole G."/>
            <person name="Calvet F."/>
            <person name="Ruiz-Romero M."/>
            <person name="Marangio P."/>
            <person name="Guigo R."/>
            <person name="Rago D."/>
            <person name="Mirbahai L."/>
            <person name="Eastwood N."/>
            <person name="Colbourne J.K."/>
            <person name="Zhou J."/>
            <person name="Mallon E."/>
            <person name="Orsini L."/>
        </authorList>
    </citation>
    <scope>NUCLEOTIDE SEQUENCE [LARGE SCALE GENOMIC DNA]</scope>
    <source>
        <strain evidence="1">LRV0_1</strain>
    </source>
</reference>
<comment type="caution">
    <text evidence="1">The sequence shown here is derived from an EMBL/GenBank/DDBJ whole genome shotgun (WGS) entry which is preliminary data.</text>
</comment>
<name>A0ABQ9ZBI7_9CRUS</name>
<dbReference type="EMBL" id="JAOYFB010000003">
    <property type="protein sequence ID" value="KAK4010271.1"/>
    <property type="molecule type" value="Genomic_DNA"/>
</dbReference>